<evidence type="ECO:0000256" key="11">
    <source>
        <dbReference type="SAM" id="MobiDB-lite"/>
    </source>
</evidence>
<dbReference type="HOGENOM" id="CLU_015210_1_1_1"/>
<keyword evidence="6 10" id="KW-0408">Iron</keyword>
<reference evidence="12 13" key="1">
    <citation type="journal article" date="2015" name="Genome Announc.">
        <title>Draft Genome Sequence and Gene Annotation of the Entomopathogenic Fungus Verticillium hemipterigenum.</title>
        <authorList>
            <person name="Horn F."/>
            <person name="Habel A."/>
            <person name="Scharf D.H."/>
            <person name="Dworschak J."/>
            <person name="Brakhage A.A."/>
            <person name="Guthke R."/>
            <person name="Hertweck C."/>
            <person name="Linde J."/>
        </authorList>
    </citation>
    <scope>NUCLEOTIDE SEQUENCE [LARGE SCALE GENOMIC DNA]</scope>
</reference>
<evidence type="ECO:0000313" key="12">
    <source>
        <dbReference type="EMBL" id="CEJ88378.1"/>
    </source>
</evidence>
<feature type="compositionally biased region" description="Polar residues" evidence="11">
    <location>
        <begin position="434"/>
        <end position="455"/>
    </location>
</feature>
<dbReference type="SFLD" id="SFLDS00032">
    <property type="entry name" value="Radical_SAM_3-amino-3-carboxyp"/>
    <property type="match status" value="1"/>
</dbReference>
<evidence type="ECO:0000256" key="5">
    <source>
        <dbReference type="ARBA" id="ARBA00022723"/>
    </source>
</evidence>
<accession>A0A0A1TF39</accession>
<keyword evidence="13" id="KW-1185">Reference proteome</keyword>
<evidence type="ECO:0000256" key="6">
    <source>
        <dbReference type="ARBA" id="ARBA00023004"/>
    </source>
</evidence>
<dbReference type="PANTHER" id="PTHR10762:SF2">
    <property type="entry name" value="2-(3-AMINO-3-CARBOXYPROPYL)HISTIDINE SYNTHASE SUBUNIT 2"/>
    <property type="match status" value="1"/>
</dbReference>
<dbReference type="GO" id="GO:0051539">
    <property type="term" value="F:4 iron, 4 sulfur cluster binding"/>
    <property type="evidence" value="ECO:0007669"/>
    <property type="project" value="EnsemblFungi"/>
</dbReference>
<dbReference type="UniPathway" id="UPA00559"/>
<evidence type="ECO:0000256" key="9">
    <source>
        <dbReference type="ARBA" id="ARBA00054092"/>
    </source>
</evidence>
<comment type="cofactor">
    <cofactor evidence="1">
        <name>[4Fe-4S] cluster</name>
        <dbReference type="ChEBI" id="CHEBI:49883"/>
    </cofactor>
</comment>
<dbReference type="GO" id="GO:0120513">
    <property type="term" value="C:2-(3-amino-3-carboxypropyl)histidine synthase complex"/>
    <property type="evidence" value="ECO:0007669"/>
    <property type="project" value="EnsemblFungi"/>
</dbReference>
<organism evidence="12 13">
    <name type="scientific">[Torrubiella] hemipterigena</name>
    <dbReference type="NCBI Taxonomy" id="1531966"/>
    <lineage>
        <taxon>Eukaryota</taxon>
        <taxon>Fungi</taxon>
        <taxon>Dikarya</taxon>
        <taxon>Ascomycota</taxon>
        <taxon>Pezizomycotina</taxon>
        <taxon>Sordariomycetes</taxon>
        <taxon>Hypocreomycetidae</taxon>
        <taxon>Hypocreales</taxon>
        <taxon>Clavicipitaceae</taxon>
        <taxon>Clavicipitaceae incertae sedis</taxon>
        <taxon>'Torrubiella' clade</taxon>
    </lineage>
</organism>
<comment type="subunit">
    <text evidence="8">Component of the 2-(3-amino-3-carboxypropyl)histidine synthase complex composed of DPH1, DPH2, DPH3 and a NADH-dependent reductase, predominantly CBR1.</text>
</comment>
<comment type="pathway">
    <text evidence="2 10">Protein modification; peptidyl-diphthamide biosynthesis.</text>
</comment>
<sequence>MEQGLTVAPVLSSPDDVILETATTEVIQSTLTDDQVKTTYELERAAKEIRERGCKRIALQFPDHMLVDAPKVSQLLEAEIVTATPDARICILADTSYSACCVDEVAAEHADADMVIHYGRTCLSPTSRLPAIYIYTNHALDHAAVVEQFGQQFPDKSAKVVLAADLTYQNHVEDISKLLKEAGYTNFIATEAIRDPAAVIPNRKLVVDTPVTDDQLQDYALFHISDPPTALLLALKSRFASLHVLSTEGPSLGVSDPTMQAAGLLRRRFAKVLTLASAGVIGILVNTLSVSNYLKSIDILRDKIAKAGKKSYTIVVGKLNPAKLANFSEIEGWVVVGCWESGLVEDDTAYWRPVITPFEMEVALMREDERVWGGEWWGGVEKLSLEDAPVEEAANGDKAGDEHDDLDEEESLPPEFDLRTGRLVSHSRPMRQNPAKSSSTTTNGEPGTYAKNGSGSLIKRTVGELASINGVVSPGAEYLRSQRTWQGLGSDFDNEASTLVEEGRSGVARGYVVGDDENKH</sequence>
<evidence type="ECO:0000256" key="4">
    <source>
        <dbReference type="ARBA" id="ARBA00021914"/>
    </source>
</evidence>
<feature type="region of interest" description="Disordered" evidence="11">
    <location>
        <begin position="393"/>
        <end position="455"/>
    </location>
</feature>
<dbReference type="InterPro" id="IPR042265">
    <property type="entry name" value="DPH1/DPH2_3"/>
</dbReference>
<dbReference type="Proteomes" id="UP000039046">
    <property type="component" value="Unassembled WGS sequence"/>
</dbReference>
<dbReference type="FunFam" id="3.40.50.11860:FF:000001">
    <property type="entry name" value="2-(3-amino-3-carboxypropyl)histidine synthase subunit 2"/>
    <property type="match status" value="1"/>
</dbReference>
<evidence type="ECO:0000256" key="2">
    <source>
        <dbReference type="ARBA" id="ARBA00005156"/>
    </source>
</evidence>
<name>A0A0A1TF39_9HYPO</name>
<dbReference type="SFLD" id="SFLDG01121">
    <property type="entry name" value="Diphthamide_biosynthesis"/>
    <property type="match status" value="1"/>
</dbReference>
<dbReference type="NCBIfam" id="TIGR00322">
    <property type="entry name" value="diphth2_R"/>
    <property type="match status" value="1"/>
</dbReference>
<dbReference type="Pfam" id="PF01866">
    <property type="entry name" value="Diphthamide_syn"/>
    <property type="match status" value="1"/>
</dbReference>
<evidence type="ECO:0000256" key="3">
    <source>
        <dbReference type="ARBA" id="ARBA00006179"/>
    </source>
</evidence>
<dbReference type="STRING" id="1531966.A0A0A1TF39"/>
<dbReference type="NCBIfam" id="TIGR00272">
    <property type="entry name" value="DPH2"/>
    <property type="match status" value="1"/>
</dbReference>
<feature type="compositionally biased region" description="Acidic residues" evidence="11">
    <location>
        <begin position="402"/>
        <end position="412"/>
    </location>
</feature>
<evidence type="ECO:0000256" key="7">
    <source>
        <dbReference type="ARBA" id="ARBA00023014"/>
    </source>
</evidence>
<dbReference type="InterPro" id="IPR042263">
    <property type="entry name" value="DPH1/DPH2_1"/>
</dbReference>
<comment type="function">
    <text evidence="9">Required for the first step of diphthamide biosynthesis, a post-translational modification of histidine which occurs in elongation factor 2. DPH1 and DPH2 transfer a 3-amino-3-carboxypropyl (ACP) group from S-adenosyl-L-methionine (SAM) to a histidine residue, the reaction is assisted by a reduction system comprising DPH3 and a NADH-dependent reductase, predominantly CBR1. Facilitates the reduction of the catalytic iron-sulfur cluster found in the DPH1 subunit.</text>
</comment>
<evidence type="ECO:0000256" key="1">
    <source>
        <dbReference type="ARBA" id="ARBA00001966"/>
    </source>
</evidence>
<evidence type="ECO:0000256" key="10">
    <source>
        <dbReference type="RuleBase" id="RU364133"/>
    </source>
</evidence>
<dbReference type="FunFam" id="3.40.50.11840:FF:000002">
    <property type="entry name" value="2-(3-amino-3-carboxypropyl)histidine synthase subunit 2"/>
    <property type="match status" value="1"/>
</dbReference>
<dbReference type="SFLD" id="SFLDF00408">
    <property type="entry name" value="Diphthamide_biosynthesis_famil"/>
    <property type="match status" value="1"/>
</dbReference>
<evidence type="ECO:0000256" key="8">
    <source>
        <dbReference type="ARBA" id="ARBA00034128"/>
    </source>
</evidence>
<dbReference type="Gene3D" id="3.40.50.11840">
    <property type="entry name" value="Diphthamide synthesis DPH1/DPH2 domain 1"/>
    <property type="match status" value="1"/>
</dbReference>
<dbReference type="InterPro" id="IPR010014">
    <property type="entry name" value="DHP2"/>
</dbReference>
<dbReference type="InterPro" id="IPR016435">
    <property type="entry name" value="DPH1/DPH2"/>
</dbReference>
<dbReference type="GO" id="GO:0046872">
    <property type="term" value="F:metal ion binding"/>
    <property type="evidence" value="ECO:0007669"/>
    <property type="project" value="UniProtKB-KW"/>
</dbReference>
<dbReference type="GO" id="GO:0090560">
    <property type="term" value="F:2-(3-amino-3-carboxypropyl)histidine synthase activity"/>
    <property type="evidence" value="ECO:0007669"/>
    <property type="project" value="EnsemblFungi"/>
</dbReference>
<dbReference type="GO" id="GO:0017183">
    <property type="term" value="P:protein histidyl modification to diphthamide"/>
    <property type="evidence" value="ECO:0007669"/>
    <property type="project" value="UniProtKB-UniPathway"/>
</dbReference>
<keyword evidence="10" id="KW-0963">Cytoplasm</keyword>
<protein>
    <recommendedName>
        <fullName evidence="4 10">2-(3-amino-3-carboxypropyl)histidine synthase subunit 2</fullName>
    </recommendedName>
</protein>
<dbReference type="Gene3D" id="3.40.50.11860">
    <property type="entry name" value="Diphthamide synthesis DPH1/DPH2 domain 3"/>
    <property type="match status" value="1"/>
</dbReference>
<dbReference type="OrthoDB" id="449241at2759"/>
<comment type="subcellular location">
    <subcellularLocation>
        <location evidence="10">Cytoplasm</location>
    </subcellularLocation>
</comment>
<gene>
    <name evidence="12" type="ORF">VHEMI04703</name>
</gene>
<keyword evidence="7 10" id="KW-0411">Iron-sulfur</keyword>
<comment type="similarity">
    <text evidence="3 10">Belongs to the DPH1/DPH2 family. DPH2 subfamily.</text>
</comment>
<dbReference type="EMBL" id="CDHN01000002">
    <property type="protein sequence ID" value="CEJ88378.1"/>
    <property type="molecule type" value="Genomic_DNA"/>
</dbReference>
<evidence type="ECO:0000313" key="13">
    <source>
        <dbReference type="Proteomes" id="UP000039046"/>
    </source>
</evidence>
<dbReference type="AlphaFoldDB" id="A0A0A1TF39"/>
<dbReference type="GO" id="GO:0005737">
    <property type="term" value="C:cytoplasm"/>
    <property type="evidence" value="ECO:0007669"/>
    <property type="project" value="UniProtKB-SubCell"/>
</dbReference>
<keyword evidence="5 10" id="KW-0479">Metal-binding</keyword>
<dbReference type="PANTHER" id="PTHR10762">
    <property type="entry name" value="DIPHTHAMIDE BIOSYNTHESIS PROTEIN"/>
    <property type="match status" value="1"/>
</dbReference>
<proteinExistence type="inferred from homology"/>
<comment type="function">
    <text evidence="10">Required for the first step of diphthamide biosynthesis, a post-translational modification of histidine which occurs in elongation factor 2. DPH1 and DPH2 transfer a 3-amino-3-carboxypropyl (ACP) group from S-adenosyl-L-methionine (SAM) to a histidine residue, the reaction is assisted by a reduction system comprising DPH3 and a NADH-dependent reductase. Facilitates the reduction of the catalytic iron-sulfur cluster found in the DPH1 subunit.</text>
</comment>